<keyword evidence="2" id="KW-0614">Plasmid</keyword>
<accession>A0AAE3K9I1</accession>
<keyword evidence="3" id="KW-1185">Reference proteome</keyword>
<dbReference type="EMBL" id="JAKRVX010000010">
    <property type="protein sequence ID" value="MCL9818367.1"/>
    <property type="molecule type" value="Genomic_DNA"/>
</dbReference>
<protein>
    <submittedName>
        <fullName evidence="2">Uncharacterized protein</fullName>
    </submittedName>
</protein>
<dbReference type="AlphaFoldDB" id="A0AAE3K9I1"/>
<gene>
    <name evidence="2" type="ORF">AArcSt2_15600</name>
</gene>
<feature type="region of interest" description="Disordered" evidence="1">
    <location>
        <begin position="1"/>
        <end position="25"/>
    </location>
</feature>
<reference evidence="2" key="2">
    <citation type="submission" date="2022-02" db="EMBL/GenBank/DDBJ databases">
        <authorList>
            <person name="Elcheninov A.G."/>
            <person name="Sorokin D.Y."/>
            <person name="Kublanov I.V."/>
        </authorList>
    </citation>
    <scope>NUCLEOTIDE SEQUENCE</scope>
    <source>
        <strain evidence="2">AArc-St2</strain>
        <plasmid evidence="2">pAArc-St2</plasmid>
    </source>
</reference>
<geneLocation type="plasmid" evidence="2">
    <name>pAArc-St2</name>
</geneLocation>
<sequence length="100" mass="11158">MSGRHVTDRDEIEQNGTNTQATLSGEVVEVPDCDEHGCDRDATTLYVLRGMSVNKVVRCDQHEPYWQGSGGIDNVVELNAQVVGDYDLSREHTDYEEVSD</sequence>
<feature type="compositionally biased region" description="Polar residues" evidence="1">
    <location>
        <begin position="14"/>
        <end position="23"/>
    </location>
</feature>
<evidence type="ECO:0000313" key="2">
    <source>
        <dbReference type="EMBL" id="MCL9818367.1"/>
    </source>
</evidence>
<reference evidence="2" key="1">
    <citation type="journal article" date="2022" name="Syst. Appl. Microbiol.">
        <title>Natronocalculus amylovorans gen. nov., sp. nov., and Natranaeroarchaeum aerophilus sp. nov., dominant culturable amylolytic natronoarchaea from hypersaline soda lakes in southwestern Siberia.</title>
        <authorList>
            <person name="Sorokin D.Y."/>
            <person name="Elcheninov A.G."/>
            <person name="Khizhniak T.V."/>
            <person name="Koenen M."/>
            <person name="Bale N.J."/>
            <person name="Damste J.S.S."/>
            <person name="Kublanov I.V."/>
        </authorList>
    </citation>
    <scope>NUCLEOTIDE SEQUENCE</scope>
    <source>
        <strain evidence="2">AArc-St2</strain>
    </source>
</reference>
<dbReference type="Proteomes" id="UP001203207">
    <property type="component" value="Unassembled WGS sequence"/>
</dbReference>
<dbReference type="RefSeq" id="WP_250585937.1">
    <property type="nucleotide sequence ID" value="NZ_JAKRVX010000010.1"/>
</dbReference>
<evidence type="ECO:0000313" key="3">
    <source>
        <dbReference type="Proteomes" id="UP001203207"/>
    </source>
</evidence>
<comment type="caution">
    <text evidence="2">The sequence shown here is derived from an EMBL/GenBank/DDBJ whole genome shotgun (WGS) entry which is preliminary data.</text>
</comment>
<name>A0AAE3K9I1_9EURY</name>
<organism evidence="2 3">
    <name type="scientific">Natronocalculus amylovorans</name>
    <dbReference type="NCBI Taxonomy" id="2917812"/>
    <lineage>
        <taxon>Archaea</taxon>
        <taxon>Methanobacteriati</taxon>
        <taxon>Methanobacteriota</taxon>
        <taxon>Stenosarchaea group</taxon>
        <taxon>Halobacteria</taxon>
        <taxon>Halobacteriales</taxon>
        <taxon>Haloferacaceae</taxon>
        <taxon>Natronocalculus</taxon>
    </lineage>
</organism>
<evidence type="ECO:0000256" key="1">
    <source>
        <dbReference type="SAM" id="MobiDB-lite"/>
    </source>
</evidence>
<proteinExistence type="predicted"/>